<feature type="region of interest" description="Disordered" evidence="1">
    <location>
        <begin position="227"/>
        <end position="283"/>
    </location>
</feature>
<dbReference type="PANTHER" id="PTHR33741">
    <property type="entry name" value="TRANSMEMBRANE PROTEIN DDB_G0269096-RELATED"/>
    <property type="match status" value="1"/>
</dbReference>
<evidence type="ECO:0000259" key="3">
    <source>
        <dbReference type="Pfam" id="PF04982"/>
    </source>
</evidence>
<gene>
    <name evidence="4" type="ORF">B0T18DRAFT_451257</name>
</gene>
<feature type="compositionally biased region" description="Basic and acidic residues" evidence="1">
    <location>
        <begin position="239"/>
        <end position="256"/>
    </location>
</feature>
<keyword evidence="2" id="KW-0812">Transmembrane</keyword>
<reference evidence="4" key="1">
    <citation type="submission" date="2023-06" db="EMBL/GenBank/DDBJ databases">
        <title>Genome-scale phylogeny and comparative genomics of the fungal order Sordariales.</title>
        <authorList>
            <consortium name="Lawrence Berkeley National Laboratory"/>
            <person name="Hensen N."/>
            <person name="Bonometti L."/>
            <person name="Westerberg I."/>
            <person name="Brannstrom I.O."/>
            <person name="Guillou S."/>
            <person name="Cros-Aarteil S."/>
            <person name="Calhoun S."/>
            <person name="Haridas S."/>
            <person name="Kuo A."/>
            <person name="Mondo S."/>
            <person name="Pangilinan J."/>
            <person name="Riley R."/>
            <person name="LaButti K."/>
            <person name="Andreopoulos B."/>
            <person name="Lipzen A."/>
            <person name="Chen C."/>
            <person name="Yanf M."/>
            <person name="Daum C."/>
            <person name="Ng V."/>
            <person name="Clum A."/>
            <person name="Steindorff A."/>
            <person name="Ohm R."/>
            <person name="Martin F."/>
            <person name="Silar P."/>
            <person name="Natvig D."/>
            <person name="Lalanne C."/>
            <person name="Gautier V."/>
            <person name="Ament-velasquez S.L."/>
            <person name="Kruys A."/>
            <person name="Hutchinson M.I."/>
            <person name="Powell A.J."/>
            <person name="Barry K."/>
            <person name="Miller A.N."/>
            <person name="Grigoriev I.V."/>
            <person name="Debuchy R."/>
            <person name="Gladieux P."/>
            <person name="Thoren M.H."/>
            <person name="Johannesson H."/>
        </authorList>
    </citation>
    <scope>NUCLEOTIDE SEQUENCE</scope>
    <source>
        <strain evidence="4">SMH3187-1</strain>
    </source>
</reference>
<evidence type="ECO:0000256" key="2">
    <source>
        <dbReference type="SAM" id="Phobius"/>
    </source>
</evidence>
<feature type="transmembrane region" description="Helical" evidence="2">
    <location>
        <begin position="85"/>
        <end position="103"/>
    </location>
</feature>
<evidence type="ECO:0000313" key="4">
    <source>
        <dbReference type="EMBL" id="KAK0752876.1"/>
    </source>
</evidence>
<name>A0AA40F867_9PEZI</name>
<feature type="transmembrane region" description="Helical" evidence="2">
    <location>
        <begin position="50"/>
        <end position="73"/>
    </location>
</feature>
<organism evidence="4 5">
    <name type="scientific">Schizothecium vesticola</name>
    <dbReference type="NCBI Taxonomy" id="314040"/>
    <lineage>
        <taxon>Eukaryota</taxon>
        <taxon>Fungi</taxon>
        <taxon>Dikarya</taxon>
        <taxon>Ascomycota</taxon>
        <taxon>Pezizomycotina</taxon>
        <taxon>Sordariomycetes</taxon>
        <taxon>Sordariomycetidae</taxon>
        <taxon>Sordariales</taxon>
        <taxon>Schizotheciaceae</taxon>
        <taxon>Schizothecium</taxon>
    </lineage>
</organism>
<comment type="caution">
    <text evidence="4">The sequence shown here is derived from an EMBL/GenBank/DDBJ whole genome shotgun (WGS) entry which is preliminary data.</text>
</comment>
<keyword evidence="2" id="KW-1133">Transmembrane helix</keyword>
<protein>
    <submittedName>
        <fullName evidence="4">HPP family-domain-containing protein</fullName>
    </submittedName>
</protein>
<dbReference type="InterPro" id="IPR058581">
    <property type="entry name" value="TM_HPP"/>
</dbReference>
<feature type="compositionally biased region" description="Basic residues" evidence="1">
    <location>
        <begin position="227"/>
        <end position="238"/>
    </location>
</feature>
<evidence type="ECO:0000256" key="1">
    <source>
        <dbReference type="SAM" id="MobiDB-lite"/>
    </source>
</evidence>
<evidence type="ECO:0000313" key="5">
    <source>
        <dbReference type="Proteomes" id="UP001172155"/>
    </source>
</evidence>
<dbReference type="Proteomes" id="UP001172155">
    <property type="component" value="Unassembled WGS sequence"/>
</dbReference>
<proteinExistence type="predicted"/>
<feature type="domain" description="HPP transmembrane region" evidence="3">
    <location>
        <begin position="53"/>
        <end position="214"/>
    </location>
</feature>
<dbReference type="PANTHER" id="PTHR33741:SF5">
    <property type="entry name" value="TRANSMEMBRANE PROTEIN DDB_G0269096-RELATED"/>
    <property type="match status" value="1"/>
</dbReference>
<feature type="transmembrane region" description="Helical" evidence="2">
    <location>
        <begin position="140"/>
        <end position="161"/>
    </location>
</feature>
<dbReference type="Pfam" id="PF04982">
    <property type="entry name" value="TM_HPP"/>
    <property type="match status" value="1"/>
</dbReference>
<accession>A0AA40F867</accession>
<keyword evidence="2" id="KW-0472">Membrane</keyword>
<feature type="transmembrane region" description="Helical" evidence="2">
    <location>
        <begin position="115"/>
        <end position="133"/>
    </location>
</feature>
<keyword evidence="5" id="KW-1185">Reference proteome</keyword>
<dbReference type="AlphaFoldDB" id="A0AA40F867"/>
<dbReference type="EMBL" id="JAUKUD010000001">
    <property type="protein sequence ID" value="KAK0752876.1"/>
    <property type="molecule type" value="Genomic_DNA"/>
</dbReference>
<sequence>MPFDHTRPFRWHLDIDRHLNPILPPSLLPRLPAPVAHFLGYRSHPSAQGALGNVAVVFWACIGIFSSLAVIGAATQHVPSFQSRGVPTIIGSFGAAAVLDFYAIESPLAQPRNAILGQLVSTLVGVATCKLFMLSPHFEAIRWLGASLACAMATAAMGLVYRNSPPPAGATALMAVLDDDVSALGWFLIAPVMLGCMIMLAVALLINNIQRRFPYYWWSPEETGRRWKKQQQNHHQQGKHVDGPSSESEKGLEKTNSETSGAASASGSGSGSGSGEDEDTDLERQATVTWVEGERLVVSKNHVTIPRSMYLTYEEKIVLETLSQRLS</sequence>
<feature type="transmembrane region" description="Helical" evidence="2">
    <location>
        <begin position="181"/>
        <end position="206"/>
    </location>
</feature>
<dbReference type="InterPro" id="IPR007065">
    <property type="entry name" value="HPP"/>
</dbReference>